<evidence type="ECO:0000313" key="3">
    <source>
        <dbReference type="Proteomes" id="UP000266673"/>
    </source>
</evidence>
<keyword evidence="3" id="KW-1185">Reference proteome</keyword>
<dbReference type="EMBL" id="QKWP01002178">
    <property type="protein sequence ID" value="RIB04452.1"/>
    <property type="molecule type" value="Genomic_DNA"/>
</dbReference>
<feature type="compositionally biased region" description="Basic and acidic residues" evidence="1">
    <location>
        <begin position="37"/>
        <end position="52"/>
    </location>
</feature>
<name>A0A397U2J4_9GLOM</name>
<proteinExistence type="predicted"/>
<feature type="compositionally biased region" description="Basic and acidic residues" evidence="1">
    <location>
        <begin position="81"/>
        <end position="98"/>
    </location>
</feature>
<organism evidence="2 3">
    <name type="scientific">Gigaspora rosea</name>
    <dbReference type="NCBI Taxonomy" id="44941"/>
    <lineage>
        <taxon>Eukaryota</taxon>
        <taxon>Fungi</taxon>
        <taxon>Fungi incertae sedis</taxon>
        <taxon>Mucoromycota</taxon>
        <taxon>Glomeromycotina</taxon>
        <taxon>Glomeromycetes</taxon>
        <taxon>Diversisporales</taxon>
        <taxon>Gigasporaceae</taxon>
        <taxon>Gigaspora</taxon>
    </lineage>
</organism>
<dbReference type="Proteomes" id="UP000266673">
    <property type="component" value="Unassembled WGS sequence"/>
</dbReference>
<feature type="compositionally biased region" description="Basic and acidic residues" evidence="1">
    <location>
        <begin position="59"/>
        <end position="69"/>
    </location>
</feature>
<protein>
    <submittedName>
        <fullName evidence="2">Uncharacterized protein</fullName>
    </submittedName>
</protein>
<reference evidence="2 3" key="1">
    <citation type="submission" date="2018-06" db="EMBL/GenBank/DDBJ databases">
        <title>Comparative genomics reveals the genomic features of Rhizophagus irregularis, R. cerebriforme, R. diaphanum and Gigaspora rosea, and their symbiotic lifestyle signature.</title>
        <authorList>
            <person name="Morin E."/>
            <person name="San Clemente H."/>
            <person name="Chen E.C.H."/>
            <person name="De La Providencia I."/>
            <person name="Hainaut M."/>
            <person name="Kuo A."/>
            <person name="Kohler A."/>
            <person name="Murat C."/>
            <person name="Tang N."/>
            <person name="Roy S."/>
            <person name="Loubradou J."/>
            <person name="Henrissat B."/>
            <person name="Grigoriev I.V."/>
            <person name="Corradi N."/>
            <person name="Roux C."/>
            <person name="Martin F.M."/>
        </authorList>
    </citation>
    <scope>NUCLEOTIDE SEQUENCE [LARGE SCALE GENOMIC DNA]</scope>
    <source>
        <strain evidence="2 3">DAOM 194757</strain>
    </source>
</reference>
<accession>A0A397U2J4</accession>
<comment type="caution">
    <text evidence="2">The sequence shown here is derived from an EMBL/GenBank/DDBJ whole genome shotgun (WGS) entry which is preliminary data.</text>
</comment>
<gene>
    <name evidence="2" type="ORF">C2G38_679887</name>
</gene>
<dbReference type="AlphaFoldDB" id="A0A397U2J4"/>
<feature type="region of interest" description="Disordered" evidence="1">
    <location>
        <begin position="1"/>
        <end position="98"/>
    </location>
</feature>
<evidence type="ECO:0000313" key="2">
    <source>
        <dbReference type="EMBL" id="RIB04452.1"/>
    </source>
</evidence>
<sequence>MVTPVVSLLQKDDSAVTINDNDNGNHPRPSTVKNRQRRVERFLKKSRARNETGSHVNKNRSEKKEKMKPIDVLPKVGLENESQKREKPKNGEQEVPRK</sequence>
<evidence type="ECO:0000256" key="1">
    <source>
        <dbReference type="SAM" id="MobiDB-lite"/>
    </source>
</evidence>